<feature type="region of interest" description="Disordered" evidence="6">
    <location>
        <begin position="667"/>
        <end position="687"/>
    </location>
</feature>
<feature type="domain" description="Rad4 beta-hairpin" evidence="7">
    <location>
        <begin position="557"/>
        <end position="608"/>
    </location>
</feature>
<proteinExistence type="inferred from homology"/>
<dbReference type="Pfam" id="PF10403">
    <property type="entry name" value="BHD_1"/>
    <property type="match status" value="1"/>
</dbReference>
<dbReference type="SMART" id="SM01030">
    <property type="entry name" value="BHD_1"/>
    <property type="match status" value="1"/>
</dbReference>
<evidence type="ECO:0000256" key="5">
    <source>
        <dbReference type="ARBA" id="ARBA00023242"/>
    </source>
</evidence>
<dbReference type="SUPFAM" id="SSF54001">
    <property type="entry name" value="Cysteine proteinases"/>
    <property type="match status" value="1"/>
</dbReference>
<dbReference type="GO" id="GO:0071942">
    <property type="term" value="C:XPC complex"/>
    <property type="evidence" value="ECO:0007669"/>
    <property type="project" value="TreeGrafter"/>
</dbReference>
<dbReference type="InterPro" id="IPR018325">
    <property type="entry name" value="Rad4/PNGase_transGLS-fold"/>
</dbReference>
<dbReference type="Pfam" id="PF03835">
    <property type="entry name" value="Rad4"/>
    <property type="match status" value="1"/>
</dbReference>
<feature type="region of interest" description="Disordered" evidence="6">
    <location>
        <begin position="891"/>
        <end position="921"/>
    </location>
</feature>
<dbReference type="GO" id="GO:0003697">
    <property type="term" value="F:single-stranded DNA binding"/>
    <property type="evidence" value="ECO:0007669"/>
    <property type="project" value="TreeGrafter"/>
</dbReference>
<dbReference type="SMART" id="SM01032">
    <property type="entry name" value="BHD_3"/>
    <property type="match status" value="1"/>
</dbReference>
<dbReference type="GO" id="GO:0006298">
    <property type="term" value="P:mismatch repair"/>
    <property type="evidence" value="ECO:0007669"/>
    <property type="project" value="TreeGrafter"/>
</dbReference>
<dbReference type="InterPro" id="IPR004583">
    <property type="entry name" value="DNA_repair_Rad4"/>
</dbReference>
<organism evidence="9 10">
    <name type="scientific">Tieghemiomyces parasiticus</name>
    <dbReference type="NCBI Taxonomy" id="78921"/>
    <lineage>
        <taxon>Eukaryota</taxon>
        <taxon>Fungi</taxon>
        <taxon>Fungi incertae sedis</taxon>
        <taxon>Zoopagomycota</taxon>
        <taxon>Kickxellomycotina</taxon>
        <taxon>Dimargaritomycetes</taxon>
        <taxon>Dimargaritales</taxon>
        <taxon>Dimargaritaceae</taxon>
        <taxon>Tieghemiomyces</taxon>
    </lineage>
</organism>
<dbReference type="Gene3D" id="2.20.20.110">
    <property type="entry name" value="Rad4, beta-hairpin domain BHD1"/>
    <property type="match status" value="1"/>
</dbReference>
<comment type="similarity">
    <text evidence="2">Belongs to the XPC family.</text>
</comment>
<dbReference type="GO" id="GO:0006289">
    <property type="term" value="P:nucleotide-excision repair"/>
    <property type="evidence" value="ECO:0007669"/>
    <property type="project" value="InterPro"/>
</dbReference>
<dbReference type="InterPro" id="IPR018326">
    <property type="entry name" value="Rad4_beta-hairpin_dom1"/>
</dbReference>
<dbReference type="Pfam" id="PF13300">
    <property type="entry name" value="DUF4078"/>
    <property type="match status" value="1"/>
</dbReference>
<evidence type="ECO:0000256" key="2">
    <source>
        <dbReference type="ARBA" id="ARBA00009525"/>
    </source>
</evidence>
<feature type="compositionally biased region" description="Basic and acidic residues" evidence="6">
    <location>
        <begin position="852"/>
        <end position="868"/>
    </location>
</feature>
<dbReference type="FunFam" id="3.30.70.2460:FF:000001">
    <property type="entry name" value="DNA repair protein Rad4 family"/>
    <property type="match status" value="1"/>
</dbReference>
<evidence type="ECO:0000256" key="6">
    <source>
        <dbReference type="SAM" id="MobiDB-lite"/>
    </source>
</evidence>
<evidence type="ECO:0000256" key="3">
    <source>
        <dbReference type="ARBA" id="ARBA00022763"/>
    </source>
</evidence>
<feature type="domain" description="Rad4 beta-hairpin" evidence="8">
    <location>
        <begin position="717"/>
        <end position="791"/>
    </location>
</feature>
<dbReference type="Pfam" id="PF10404">
    <property type="entry name" value="BHD_2"/>
    <property type="match status" value="1"/>
</dbReference>
<evidence type="ECO:0000259" key="7">
    <source>
        <dbReference type="SMART" id="SM01030"/>
    </source>
</evidence>
<accession>A0A9W8AAH2</accession>
<dbReference type="InterPro" id="IPR036985">
    <property type="entry name" value="Transglutaminase-like_sf"/>
</dbReference>
<dbReference type="GO" id="GO:0000111">
    <property type="term" value="C:nucleotide-excision repair factor 2 complex"/>
    <property type="evidence" value="ECO:0007669"/>
    <property type="project" value="TreeGrafter"/>
</dbReference>
<feature type="compositionally biased region" description="Acidic residues" evidence="6">
    <location>
        <begin position="47"/>
        <end position="62"/>
    </location>
</feature>
<gene>
    <name evidence="9" type="ORF">IWQ60_006148</name>
</gene>
<evidence type="ECO:0008006" key="11">
    <source>
        <dbReference type="Google" id="ProtNLM"/>
    </source>
</evidence>
<dbReference type="AlphaFoldDB" id="A0A9W8AAH2"/>
<feature type="region of interest" description="Disordered" evidence="6">
    <location>
        <begin position="437"/>
        <end position="464"/>
    </location>
</feature>
<keyword evidence="3" id="KW-0227">DNA damage</keyword>
<feature type="compositionally biased region" description="Basic and acidic residues" evidence="6">
    <location>
        <begin position="16"/>
        <end position="26"/>
    </location>
</feature>
<protein>
    <recommendedName>
        <fullName evidence="11">Rad4-domain-containing protein</fullName>
    </recommendedName>
</protein>
<dbReference type="Pfam" id="PF10405">
    <property type="entry name" value="BHD_3"/>
    <property type="match status" value="1"/>
</dbReference>
<evidence type="ECO:0000313" key="9">
    <source>
        <dbReference type="EMBL" id="KAJ1923025.1"/>
    </source>
</evidence>
<feature type="region of interest" description="Disordered" evidence="6">
    <location>
        <begin position="962"/>
        <end position="984"/>
    </location>
</feature>
<dbReference type="OrthoDB" id="300780at2759"/>
<dbReference type="InterPro" id="IPR042488">
    <property type="entry name" value="Rad4_BHD3_sf"/>
</dbReference>
<dbReference type="GO" id="GO:0005737">
    <property type="term" value="C:cytoplasm"/>
    <property type="evidence" value="ECO:0007669"/>
    <property type="project" value="TreeGrafter"/>
</dbReference>
<feature type="region of interest" description="Disordered" evidence="6">
    <location>
        <begin position="1"/>
        <end position="81"/>
    </location>
</feature>
<name>A0A9W8AAH2_9FUNG</name>
<keyword evidence="4" id="KW-0234">DNA repair</keyword>
<dbReference type="GO" id="GO:0003684">
    <property type="term" value="F:damaged DNA binding"/>
    <property type="evidence" value="ECO:0007669"/>
    <property type="project" value="InterPro"/>
</dbReference>
<dbReference type="InterPro" id="IPR018327">
    <property type="entry name" value="BHD_2"/>
</dbReference>
<feature type="region of interest" description="Disordered" evidence="6">
    <location>
        <begin position="844"/>
        <end position="868"/>
    </location>
</feature>
<feature type="compositionally biased region" description="Basic and acidic residues" evidence="6">
    <location>
        <begin position="674"/>
        <end position="687"/>
    </location>
</feature>
<keyword evidence="5" id="KW-0539">Nucleus</keyword>
<dbReference type="Gene3D" id="3.30.70.2460">
    <property type="entry name" value="Rad4, beta-hairpin domain BHD3"/>
    <property type="match status" value="1"/>
</dbReference>
<feature type="compositionally biased region" description="Basic and acidic residues" evidence="6">
    <location>
        <begin position="900"/>
        <end position="913"/>
    </location>
</feature>
<sequence length="1151" mass="126862">MTYRLNHSRPRKHEPKRLENGPDERSGPLSSDLPSKVAPSNPPQVKEEDEPITEEDEDEFEDVAMSGAETPPIPDAYHTAISASNLVSQPVPQDSPPSSPYNPYAGYLAYLDANETPADVVVSEATDSAGTDPRPPPSFNRTEGVVLRFGPETEQKSAKTKSAAPTVAHITGKDRERRLTVHRLQLICDLAHLRCANRLANDPHIQSLALSALPAPLIDNLTGLNTEAGRLLPARSLAARRAVAVRTVIVTWQQSYGACLAEDLDGLTTTMAVRTRVAERVKIAVSANPDNAHEVWQRQQIGHLAQALADRSCPAEKSTILLVAALRCLGVEARLVRSLHPLSLRFGREELTRELRGDAWLGLAECGVPHRRLAEALATAYGPRSCPAAPGSRWGRVYPRTWFLEYRVAGERRWRIADVISGDFGLNSNAIETGVHAPFPNTSPVRHAKAKQSKPPTAPRLVPDKRPGSFPVIYAVAIDSDGFWRDVTRRYAARWTTVTHKLRDPDADHVTPDGLTVNRHSWWGRLLRRYERPQTAADSDQVADELEERRAAEAQCVQEPMPHTLAGFKDHPAFALERHLKQTEIIHPREPVIGHIRGEPVYPRSNVHALKTREHWYREGREVVVNAEPLKHVKARRARVTSGADSAQGVEFDVLVRRAMRTGLATTAPGATSRRADSEGRVANDDRLGAPLPETVPLFGIWQTQAYQASPVVDGKVPRNRFGHVDLFVPSMLPPGGAHIPFSGAATVARMLGIDYAPAVVGFDFSSRRCAPSTRGIVVPKESEAIVLEGLAVREQHDLEKDISKRQARILGLWRKLIVGSSIRSRLKRQYGDWTVQAAPEAITVVSDDEHDGGKKDGGEDDSGRDRPFDRVLSLTLVDVSPIKKTSSWLRRNKGVKARSQRDKDNPHTRGADGEPTDNQVRDALARKSALYEQLRKRKHPSDLPEWQREGMLVDFDQKYLDASSSSDSDSESQDKVGEGSVTSDPLVEYIDEFGRTRRMPRSQVPSAFLPRPAAPAHAGSGSASMFVPAGTPVASQVGPGLVSDDMRRAWGAEAPPDLSAGSAHYNPEIDNRTLGVSHFKLSRNEDERAEQLLALKELHEETKRKRREVAEARQLQATTGSTAPKDDVLAEPPELNATLDDFLASVKRQI</sequence>
<keyword evidence="10" id="KW-1185">Reference proteome</keyword>
<reference evidence="9" key="1">
    <citation type="submission" date="2022-07" db="EMBL/GenBank/DDBJ databases">
        <title>Phylogenomic reconstructions and comparative analyses of Kickxellomycotina fungi.</title>
        <authorList>
            <person name="Reynolds N.K."/>
            <person name="Stajich J.E."/>
            <person name="Barry K."/>
            <person name="Grigoriev I.V."/>
            <person name="Crous P."/>
            <person name="Smith M.E."/>
        </authorList>
    </citation>
    <scope>NUCLEOTIDE SEQUENCE</scope>
    <source>
        <strain evidence="9">RSA 861</strain>
    </source>
</reference>
<dbReference type="Proteomes" id="UP001150569">
    <property type="component" value="Unassembled WGS sequence"/>
</dbReference>
<dbReference type="PANTHER" id="PTHR12135:SF0">
    <property type="entry name" value="DNA REPAIR PROTEIN COMPLEMENTING XP-C CELLS"/>
    <property type="match status" value="1"/>
</dbReference>
<dbReference type="InterPro" id="IPR038765">
    <property type="entry name" value="Papain-like_cys_pep_sf"/>
</dbReference>
<feature type="compositionally biased region" description="Basic residues" evidence="6">
    <location>
        <begin position="1"/>
        <end position="15"/>
    </location>
</feature>
<dbReference type="InterPro" id="IPR018328">
    <property type="entry name" value="Rad4_beta-hairpin_dom3"/>
</dbReference>
<evidence type="ECO:0000256" key="4">
    <source>
        <dbReference type="ARBA" id="ARBA00023204"/>
    </source>
</evidence>
<feature type="region of interest" description="Disordered" evidence="6">
    <location>
        <begin position="1104"/>
        <end position="1130"/>
    </location>
</feature>
<evidence type="ECO:0000259" key="8">
    <source>
        <dbReference type="SMART" id="SM01032"/>
    </source>
</evidence>
<evidence type="ECO:0000313" key="10">
    <source>
        <dbReference type="Proteomes" id="UP001150569"/>
    </source>
</evidence>
<comment type="subcellular location">
    <subcellularLocation>
        <location evidence="1">Nucleus</location>
    </subcellularLocation>
</comment>
<dbReference type="Gene3D" id="3.90.260.10">
    <property type="entry name" value="Transglutaminase-like"/>
    <property type="match status" value="1"/>
</dbReference>
<comment type="caution">
    <text evidence="9">The sequence shown here is derived from an EMBL/GenBank/DDBJ whole genome shotgun (WGS) entry which is preliminary data.</text>
</comment>
<dbReference type="PANTHER" id="PTHR12135">
    <property type="entry name" value="DNA REPAIR PROTEIN XP-C / RAD4"/>
    <property type="match status" value="1"/>
</dbReference>
<evidence type="ECO:0000256" key="1">
    <source>
        <dbReference type="ARBA" id="ARBA00004123"/>
    </source>
</evidence>
<dbReference type="EMBL" id="JANBPT010000359">
    <property type="protein sequence ID" value="KAJ1923025.1"/>
    <property type="molecule type" value="Genomic_DNA"/>
</dbReference>